<organism evidence="1 2">
    <name type="scientific">Babesia caballi</name>
    <dbReference type="NCBI Taxonomy" id="5871"/>
    <lineage>
        <taxon>Eukaryota</taxon>
        <taxon>Sar</taxon>
        <taxon>Alveolata</taxon>
        <taxon>Apicomplexa</taxon>
        <taxon>Aconoidasida</taxon>
        <taxon>Piroplasmida</taxon>
        <taxon>Babesiidae</taxon>
        <taxon>Babesia</taxon>
    </lineage>
</organism>
<keyword evidence="1" id="KW-0808">Transferase</keyword>
<accession>A0AAV4LVU0</accession>
<keyword evidence="2" id="KW-1185">Reference proteome</keyword>
<proteinExistence type="predicted"/>
<evidence type="ECO:0000313" key="1">
    <source>
        <dbReference type="EMBL" id="GIX63720.1"/>
    </source>
</evidence>
<protein>
    <submittedName>
        <fullName evidence="1">Sensor histidine kinase</fullName>
    </submittedName>
</protein>
<keyword evidence="1" id="KW-0418">Kinase</keyword>
<dbReference type="Proteomes" id="UP001497744">
    <property type="component" value="Unassembled WGS sequence"/>
</dbReference>
<reference evidence="1 2" key="1">
    <citation type="submission" date="2021-06" db="EMBL/GenBank/DDBJ databases">
        <title>Genome sequence of Babesia caballi.</title>
        <authorList>
            <person name="Yamagishi J."/>
            <person name="Kidaka T."/>
            <person name="Ochi A."/>
        </authorList>
    </citation>
    <scope>NUCLEOTIDE SEQUENCE [LARGE SCALE GENOMIC DNA]</scope>
    <source>
        <strain evidence="1">USDA-D6B2</strain>
    </source>
</reference>
<evidence type="ECO:0000313" key="2">
    <source>
        <dbReference type="Proteomes" id="UP001497744"/>
    </source>
</evidence>
<dbReference type="EMBL" id="BPLF01000002">
    <property type="protein sequence ID" value="GIX63720.1"/>
    <property type="molecule type" value="Genomic_DNA"/>
</dbReference>
<comment type="caution">
    <text evidence="1">The sequence shown here is derived from an EMBL/GenBank/DDBJ whole genome shotgun (WGS) entry which is preliminary data.</text>
</comment>
<gene>
    <name evidence="1" type="ORF">BcabD6B2_31550</name>
</gene>
<dbReference type="AlphaFoldDB" id="A0AAV4LVU0"/>
<dbReference type="GO" id="GO:0016301">
    <property type="term" value="F:kinase activity"/>
    <property type="evidence" value="ECO:0007669"/>
    <property type="project" value="UniProtKB-KW"/>
</dbReference>
<sequence length="380" mass="42669">MDTTLFCRRSPQRRIFYKFRNPHVAVAHTPSPARRLLILRVLLVRLELFVQKVAHRRHPRSGLPLSLALQVDYPVARRAALPPLQVRRLLLLLLPDLLRHGLERVGVHDALHQLRRILGPLVVVDLEVRPLPEHIPPPHEPAEDRVPVVEVVAAVEGDEELRPVGVLPLRVVELVLEVLGHVLTPVLALRPRVERALAPAPRPRRVPALYDEVGHVPVEYRVVVVPVFAVLQKIVAGHGHAVRVEHDVEVAVAGDQLDVRLQLLLLHQRVQRLPDFEDRHRPELRGVLRVHGGASEAGCLPARCEPGVPRPVRKRVLLHPLKYFTVVVDQLGCTIELADGDAIQRVAPYFRPALIRRPGERGRDVPEAAYSTQLGVARIL</sequence>
<dbReference type="RefSeq" id="XP_067715789.1">
    <property type="nucleotide sequence ID" value="XM_067859688.1"/>
</dbReference>
<dbReference type="GeneID" id="94195201"/>
<name>A0AAV4LVU0_BABCB</name>